<dbReference type="Pfam" id="PF13291">
    <property type="entry name" value="ACT_4"/>
    <property type="match status" value="1"/>
</dbReference>
<dbReference type="PROSITE" id="PS51671">
    <property type="entry name" value="ACT"/>
    <property type="match status" value="1"/>
</dbReference>
<dbReference type="InterPro" id="IPR002912">
    <property type="entry name" value="ACT_dom"/>
</dbReference>
<dbReference type="Gene3D" id="3.30.70.260">
    <property type="match status" value="1"/>
</dbReference>
<reference evidence="7 8" key="1">
    <citation type="submission" date="2019-09" db="EMBL/GenBank/DDBJ databases">
        <authorList>
            <person name="Kevbrin V."/>
            <person name="Grouzdev D.S."/>
        </authorList>
    </citation>
    <scope>NUCLEOTIDE SEQUENCE [LARGE SCALE GENOMIC DNA]</scope>
    <source>
        <strain evidence="7 8">G-192</strain>
    </source>
</reference>
<evidence type="ECO:0000259" key="6">
    <source>
        <dbReference type="PROSITE" id="PS51671"/>
    </source>
</evidence>
<dbReference type="EC" id="4.3.1.19" evidence="7"/>
<name>A0A5M6ZBR5_9PROT</name>
<dbReference type="InterPro" id="IPR036052">
    <property type="entry name" value="TrpB-like_PALP_sf"/>
</dbReference>
<dbReference type="InterPro" id="IPR005789">
    <property type="entry name" value="Thr_deHydtase_catblc"/>
</dbReference>
<evidence type="ECO:0000256" key="2">
    <source>
        <dbReference type="ARBA" id="ARBA00010869"/>
    </source>
</evidence>
<dbReference type="InterPro" id="IPR001926">
    <property type="entry name" value="TrpB-like_PALP"/>
</dbReference>
<dbReference type="GO" id="GO:0003941">
    <property type="term" value="F:L-serine ammonia-lyase activity"/>
    <property type="evidence" value="ECO:0007669"/>
    <property type="project" value="UniProtKB-EC"/>
</dbReference>
<dbReference type="PANTHER" id="PTHR48078">
    <property type="entry name" value="THREONINE DEHYDRATASE, MITOCHONDRIAL-RELATED"/>
    <property type="match status" value="1"/>
</dbReference>
<evidence type="ECO:0000313" key="8">
    <source>
        <dbReference type="Proteomes" id="UP000325122"/>
    </source>
</evidence>
<evidence type="ECO:0000256" key="3">
    <source>
        <dbReference type="ARBA" id="ARBA00022898"/>
    </source>
</evidence>
<dbReference type="EMBL" id="VWOJ01000003">
    <property type="protein sequence ID" value="KAA5802162.1"/>
    <property type="molecule type" value="Genomic_DNA"/>
</dbReference>
<dbReference type="Proteomes" id="UP000325122">
    <property type="component" value="Unassembled WGS sequence"/>
</dbReference>
<accession>A0A5M6ZBR5</accession>
<comment type="caution">
    <text evidence="7">The sequence shown here is derived from an EMBL/GenBank/DDBJ whole genome shotgun (WGS) entry which is preliminary data.</text>
</comment>
<dbReference type="NCBIfam" id="TIGR01127">
    <property type="entry name" value="ilvA_1Cterm"/>
    <property type="match status" value="1"/>
</dbReference>
<dbReference type="Gene3D" id="3.40.50.1100">
    <property type="match status" value="2"/>
</dbReference>
<keyword evidence="4 7" id="KW-0456">Lyase</keyword>
<evidence type="ECO:0000256" key="4">
    <source>
        <dbReference type="ARBA" id="ARBA00023239"/>
    </source>
</evidence>
<dbReference type="SUPFAM" id="SSF55021">
    <property type="entry name" value="ACT-like"/>
    <property type="match status" value="1"/>
</dbReference>
<organism evidence="7 8">
    <name type="scientific">Alkalicaulis satelles</name>
    <dbReference type="NCBI Taxonomy" id="2609175"/>
    <lineage>
        <taxon>Bacteria</taxon>
        <taxon>Pseudomonadati</taxon>
        <taxon>Pseudomonadota</taxon>
        <taxon>Alphaproteobacteria</taxon>
        <taxon>Maricaulales</taxon>
        <taxon>Maricaulaceae</taxon>
        <taxon>Alkalicaulis</taxon>
    </lineage>
</organism>
<feature type="domain" description="ACT" evidence="6">
    <location>
        <begin position="337"/>
        <end position="413"/>
    </location>
</feature>
<dbReference type="RefSeq" id="WP_150023413.1">
    <property type="nucleotide sequence ID" value="NZ_VWOJ01000003.1"/>
</dbReference>
<comment type="similarity">
    <text evidence="2">Belongs to the serine/threonine dehydratase family.</text>
</comment>
<dbReference type="InterPro" id="IPR044561">
    <property type="entry name" value="ACT_ThrD-II-like"/>
</dbReference>
<dbReference type="CDD" id="cd01562">
    <property type="entry name" value="Thr-dehyd"/>
    <property type="match status" value="1"/>
</dbReference>
<sequence>MPLPEARTIPGLSDALAEVWRWHDAGLDGIVRTPFVRADRIGEALDCELWVKLETLQHTGSFKERGALARLMSLSADQRAAGVVAASAGNHAQGVARHAARLGIRAVIVMPRGTPIVKVQKTEGLGAEVMIAGETFDEAQTRAGELAREQGLTLIHPFDDPWVIAGQSTIAREMLDEQGDLDVITAPIGGGGLISGLALAARAQRPDIEVIGVQAGLYPSMVNALDGGARETGGSTLAEGIAVKAPGALTAPLVRALVADVILAGEPALERALYLYLTEMKVLSEGAGAAGLAGMLEQPERFRGRKVATVLCGGNIDTRLLSSILLRGLVRSGRMARLRIELIDVPGQLVKVSTVIAREEGNVIDVAYHRVFSDLPAKVTYIDISVEAHDRAHMDRILAAVRGAGFKVETAAY</sequence>
<dbReference type="Pfam" id="PF00291">
    <property type="entry name" value="PALP"/>
    <property type="match status" value="1"/>
</dbReference>
<dbReference type="NCBIfam" id="NF005600">
    <property type="entry name" value="PRK07334.1"/>
    <property type="match status" value="1"/>
</dbReference>
<comment type="cofactor">
    <cofactor evidence="1">
        <name>pyridoxal 5'-phosphate</name>
        <dbReference type="ChEBI" id="CHEBI:597326"/>
    </cofactor>
</comment>
<evidence type="ECO:0000256" key="5">
    <source>
        <dbReference type="ARBA" id="ARBA00049406"/>
    </source>
</evidence>
<dbReference type="PANTHER" id="PTHR48078:SF6">
    <property type="entry name" value="L-THREONINE DEHYDRATASE CATABOLIC TDCB"/>
    <property type="match status" value="1"/>
</dbReference>
<proteinExistence type="inferred from homology"/>
<dbReference type="GO" id="GO:0006565">
    <property type="term" value="P:L-serine catabolic process"/>
    <property type="evidence" value="ECO:0007669"/>
    <property type="project" value="TreeGrafter"/>
</dbReference>
<keyword evidence="3" id="KW-0663">Pyridoxal phosphate</keyword>
<dbReference type="GO" id="GO:0006567">
    <property type="term" value="P:L-threonine catabolic process"/>
    <property type="evidence" value="ECO:0007669"/>
    <property type="project" value="InterPro"/>
</dbReference>
<dbReference type="AlphaFoldDB" id="A0A5M6ZBR5"/>
<protein>
    <submittedName>
        <fullName evidence="7">Threonine ammonia-lyase</fullName>
        <ecNumber evidence="7">4.3.1.19</ecNumber>
    </submittedName>
</protein>
<dbReference type="GO" id="GO:0009097">
    <property type="term" value="P:isoleucine biosynthetic process"/>
    <property type="evidence" value="ECO:0007669"/>
    <property type="project" value="TreeGrafter"/>
</dbReference>
<evidence type="ECO:0000313" key="7">
    <source>
        <dbReference type="EMBL" id="KAA5802162.1"/>
    </source>
</evidence>
<comment type="catalytic activity">
    <reaction evidence="5">
        <text>L-serine = pyruvate + NH4(+)</text>
        <dbReference type="Rhea" id="RHEA:19169"/>
        <dbReference type="ChEBI" id="CHEBI:15361"/>
        <dbReference type="ChEBI" id="CHEBI:28938"/>
        <dbReference type="ChEBI" id="CHEBI:33384"/>
        <dbReference type="EC" id="4.3.1.17"/>
    </reaction>
</comment>
<evidence type="ECO:0000256" key="1">
    <source>
        <dbReference type="ARBA" id="ARBA00001933"/>
    </source>
</evidence>
<dbReference type="GO" id="GO:0004794">
    <property type="term" value="F:threonine deaminase activity"/>
    <property type="evidence" value="ECO:0007669"/>
    <property type="project" value="UniProtKB-EC"/>
</dbReference>
<dbReference type="CDD" id="cd04886">
    <property type="entry name" value="ACT_ThrD-II-like"/>
    <property type="match status" value="1"/>
</dbReference>
<dbReference type="InterPro" id="IPR050147">
    <property type="entry name" value="Ser/Thr_Dehydratase"/>
</dbReference>
<dbReference type="FunFam" id="3.40.50.1100:FF:000005">
    <property type="entry name" value="Threonine dehydratase catabolic"/>
    <property type="match status" value="1"/>
</dbReference>
<dbReference type="SUPFAM" id="SSF53686">
    <property type="entry name" value="Tryptophan synthase beta subunit-like PLP-dependent enzymes"/>
    <property type="match status" value="1"/>
</dbReference>
<gene>
    <name evidence="7" type="ORF">F1654_09975</name>
</gene>
<keyword evidence="8" id="KW-1185">Reference proteome</keyword>
<dbReference type="InterPro" id="IPR045865">
    <property type="entry name" value="ACT-like_dom_sf"/>
</dbReference>